<dbReference type="EMBL" id="AWGJ01000001">
    <property type="protein sequence ID" value="ODN84511.1"/>
    <property type="molecule type" value="Genomic_DNA"/>
</dbReference>
<keyword evidence="13" id="KW-1185">Reference proteome</keyword>
<sequence>MSRQPPGDNTPSRDVVLPHPAEDLSADDDLLSWVLVDQLGSMPNTKLGVHPQQVKFVGPAFKTDEVLNIVRETVTKGNIQAAMQRLQEFHLFRQHLDTKITAGQKERFIKHLRRYLLVLQPASRLEIHLTSRYTFITGHTELAVFATRPLIPGTVMQELQGSVVPLPNEWREEMDIGDDYAVEAAGEESDSEDENAMEEEDDGRDTESAAEGSSRRRRAREERKQQGQRRSDRTKRRDFSIVWSGLKRCYQLFLGPARFLNHDCNPNVELLRQGNYVTFRVTKPIKIGDELTTFYGENYFGKNNNECLCLTCEQQEKGGFAPKPPPTSRASSRRGTRGLSTTSDSQYRSRRGSTRDSTFAREPSSLRNEVTVKAEPMSDNEEEEEIDFGPSMTLLAQSGSGTGTEEGSLSAVAEVSNAVTPFEEGEDWGNAKRESSVATEDEENEPPRRERYARKATQALKPWLQPKHKGKYVEQEVQYVGNDEDVPCDFPRCATCAKPLTDQIWYNGRYFDHCQRCVRHALVFDLPWPAHRSQDIQEYPPAHLVPPGYIPRKISTVPLPSLSKAPRIKPVKFIVTEEQDGYHDGFYDRRARRLRDEIDAETFVIESLREAAWSAQEAREAAQEAKEEEKKRRLEEKRKLDATRVKGSGVWSRYEYVDEQAIRKKEEERWKVQPGLTRRGTVRNVPQPDKDDEGEDQRQPITVKQEVQSEDEDSGTKTESEEDRNRRAANKAAGLAKRRETMRLAKEKKQAQDEARRIRAAEQKQKRAEKLREEREEKEKRKTEGASSGEEEEEDRQVFKRVTRSGGKHNPIVIDGEDNIQPAVRRSPRTVEKRPRAWGTQGAPIVIDDDDLEDEIRVAAVAGHGRAQMARKSGPSSKPARSQSGAGAGPQQSRASTSAQRSRSTPKQTPRSGSTGVRSSGRKTKPTPKMLEQPVSGSRSRRTTADVATDAFSGSPQSRTPRLVLKIAAARSVQLNGAAVNGASSPGPSSTAARPTATPIASSSNTSIQSESLRKRGRPPGTGKWQIAAAAALARSAKDKAANTPEQGDGPGPSIVNDMERQKEILLQAAVASTPEESTFGTGNFDSKSPEKLRANEAIRSPLNGKETNGVGGGSTHTYKGKGKAAHPIEYPDYSASASKVLKKVVPPASFFATAAQHAQSPKVHPPPWSYTAAQHAPSPKVHPPPWSYPSQPPAIPKLADTTLNGSSSYKKNLSTSAHWRGEVATTSASYKPGSFSTNGDHRQSTTKRLIPSEDMVARSAREDVKGKKRARPDPESPFPSPSQPLSKKTRTDVLH</sequence>
<organism evidence="12 13">
    <name type="scientific">Cryptococcus amylolentus CBS 6039</name>
    <dbReference type="NCBI Taxonomy" id="1295533"/>
    <lineage>
        <taxon>Eukaryota</taxon>
        <taxon>Fungi</taxon>
        <taxon>Dikarya</taxon>
        <taxon>Basidiomycota</taxon>
        <taxon>Agaricomycotina</taxon>
        <taxon>Tremellomycetes</taxon>
        <taxon>Tremellales</taxon>
        <taxon>Cryptococcaceae</taxon>
        <taxon>Cryptococcus</taxon>
    </lineage>
</organism>
<dbReference type="InterPro" id="IPR039977">
    <property type="entry name" value="Suv4-20/Set9"/>
</dbReference>
<dbReference type="GO" id="GO:0032259">
    <property type="term" value="P:methylation"/>
    <property type="evidence" value="ECO:0007669"/>
    <property type="project" value="UniProtKB-KW"/>
</dbReference>
<dbReference type="GO" id="GO:0042799">
    <property type="term" value="F:histone H4K20 methyltransferase activity"/>
    <property type="evidence" value="ECO:0007669"/>
    <property type="project" value="TreeGrafter"/>
</dbReference>
<dbReference type="GO" id="GO:0005634">
    <property type="term" value="C:nucleus"/>
    <property type="evidence" value="ECO:0007669"/>
    <property type="project" value="UniProtKB-SubCell"/>
</dbReference>
<keyword evidence="9" id="KW-0175">Coiled coil</keyword>
<evidence type="ECO:0000256" key="5">
    <source>
        <dbReference type="ARBA" id="ARBA00022679"/>
    </source>
</evidence>
<proteinExistence type="predicted"/>
<accession>A0A1E3I9Q4</accession>
<feature type="compositionally biased region" description="Acidic residues" evidence="10">
    <location>
        <begin position="184"/>
        <end position="204"/>
    </location>
</feature>
<keyword evidence="4" id="KW-0489">Methyltransferase</keyword>
<evidence type="ECO:0000256" key="10">
    <source>
        <dbReference type="SAM" id="MobiDB-lite"/>
    </source>
</evidence>
<feature type="region of interest" description="Disordered" evidence="10">
    <location>
        <begin position="1155"/>
        <end position="1296"/>
    </location>
</feature>
<evidence type="ECO:0000256" key="2">
    <source>
        <dbReference type="ARBA" id="ARBA00004286"/>
    </source>
</evidence>
<feature type="compositionally biased region" description="Basic and acidic residues" evidence="10">
    <location>
        <begin position="219"/>
        <end position="234"/>
    </location>
</feature>
<feature type="compositionally biased region" description="Polar residues" evidence="10">
    <location>
        <begin position="874"/>
        <end position="885"/>
    </location>
</feature>
<dbReference type="GO" id="GO:0005694">
    <property type="term" value="C:chromosome"/>
    <property type="evidence" value="ECO:0007669"/>
    <property type="project" value="UniProtKB-SubCell"/>
</dbReference>
<feature type="compositionally biased region" description="Low complexity" evidence="10">
    <location>
        <begin position="983"/>
        <end position="1004"/>
    </location>
</feature>
<dbReference type="InterPro" id="IPR001214">
    <property type="entry name" value="SET_dom"/>
</dbReference>
<feature type="domain" description="SET" evidence="11">
    <location>
        <begin position="123"/>
        <end position="296"/>
    </location>
</feature>
<dbReference type="STRING" id="1295533.A0A1E3I9Q4"/>
<feature type="compositionally biased region" description="Basic and acidic residues" evidence="10">
    <location>
        <begin position="1088"/>
        <end position="1097"/>
    </location>
</feature>
<dbReference type="InterPro" id="IPR041938">
    <property type="entry name" value="Hist-Lys_N-MTase_N"/>
</dbReference>
<keyword evidence="8" id="KW-0539">Nucleus</keyword>
<keyword evidence="5" id="KW-0808">Transferase</keyword>
<evidence type="ECO:0000256" key="4">
    <source>
        <dbReference type="ARBA" id="ARBA00022603"/>
    </source>
</evidence>
<feature type="compositionally biased region" description="Low complexity" evidence="10">
    <location>
        <begin position="891"/>
        <end position="919"/>
    </location>
</feature>
<feature type="region of interest" description="Disordered" evidence="10">
    <location>
        <begin position="979"/>
        <end position="1124"/>
    </location>
</feature>
<dbReference type="OrthoDB" id="6627536at2759"/>
<feature type="compositionally biased region" description="Polar residues" evidence="10">
    <location>
        <begin position="1075"/>
        <end position="1087"/>
    </location>
</feature>
<dbReference type="PANTHER" id="PTHR12977">
    <property type="entry name" value="SUPPRESSOR OF VARIEGATION 4-20-RELATED"/>
    <property type="match status" value="1"/>
</dbReference>
<comment type="subcellular location">
    <subcellularLocation>
        <location evidence="2">Chromosome</location>
    </subcellularLocation>
    <subcellularLocation>
        <location evidence="1">Nucleus</location>
    </subcellularLocation>
</comment>
<keyword evidence="6" id="KW-0949">S-adenosyl-L-methionine</keyword>
<evidence type="ECO:0000259" key="11">
    <source>
        <dbReference type="PROSITE" id="PS50280"/>
    </source>
</evidence>
<dbReference type="PROSITE" id="PS50280">
    <property type="entry name" value="SET"/>
    <property type="match status" value="1"/>
</dbReference>
<feature type="region of interest" description="Disordered" evidence="10">
    <location>
        <begin position="184"/>
        <end position="234"/>
    </location>
</feature>
<evidence type="ECO:0000256" key="8">
    <source>
        <dbReference type="ARBA" id="ARBA00023242"/>
    </source>
</evidence>
<name>A0A1E3I9Q4_9TREE</name>
<feature type="region of interest" description="Disordered" evidence="10">
    <location>
        <begin position="318"/>
        <end position="388"/>
    </location>
</feature>
<feature type="compositionally biased region" description="Polar residues" evidence="10">
    <location>
        <begin position="1"/>
        <end position="12"/>
    </location>
</feature>
<evidence type="ECO:0000313" key="12">
    <source>
        <dbReference type="EMBL" id="ODN84511.1"/>
    </source>
</evidence>
<dbReference type="Gene3D" id="2.170.270.10">
    <property type="entry name" value="SET domain"/>
    <property type="match status" value="1"/>
</dbReference>
<dbReference type="InterPro" id="IPR046341">
    <property type="entry name" value="SET_dom_sf"/>
</dbReference>
<feature type="region of interest" description="Disordered" evidence="10">
    <location>
        <begin position="673"/>
        <end position="963"/>
    </location>
</feature>
<feature type="compositionally biased region" description="Acidic residues" evidence="10">
    <location>
        <begin position="378"/>
        <end position="387"/>
    </location>
</feature>
<keyword evidence="7" id="KW-0156">Chromatin regulator</keyword>
<feature type="coiled-coil region" evidence="9">
    <location>
        <begin position="605"/>
        <end position="639"/>
    </location>
</feature>
<feature type="compositionally biased region" description="Basic and acidic residues" evidence="10">
    <location>
        <begin position="714"/>
        <end position="726"/>
    </location>
</feature>
<dbReference type="RefSeq" id="XP_018998314.1">
    <property type="nucleotide sequence ID" value="XM_019133609.1"/>
</dbReference>
<feature type="region of interest" description="Disordered" evidence="10">
    <location>
        <begin position="1"/>
        <end position="20"/>
    </location>
</feature>
<reference evidence="12 13" key="1">
    <citation type="submission" date="2016-06" db="EMBL/GenBank/DDBJ databases">
        <title>Evolution of pathogenesis and genome organization in the Tremellales.</title>
        <authorList>
            <person name="Cuomo C."/>
            <person name="Litvintseva A."/>
            <person name="Heitman J."/>
            <person name="Chen Y."/>
            <person name="Sun S."/>
            <person name="Springer D."/>
            <person name="Dromer F."/>
            <person name="Young S."/>
            <person name="Zeng Q."/>
            <person name="Chapman S."/>
            <person name="Gujja S."/>
            <person name="Saif S."/>
            <person name="Birren B."/>
        </authorList>
    </citation>
    <scope>NUCLEOTIDE SEQUENCE [LARGE SCALE GENOMIC DNA]</scope>
    <source>
        <strain evidence="12 13">CBS 6039</strain>
    </source>
</reference>
<feature type="compositionally biased region" description="Basic and acidic residues" evidence="10">
    <location>
        <begin position="737"/>
        <end position="784"/>
    </location>
</feature>
<evidence type="ECO:0000256" key="7">
    <source>
        <dbReference type="ARBA" id="ARBA00022853"/>
    </source>
</evidence>
<dbReference type="Gene3D" id="1.10.10.1700">
    <property type="entry name" value="Histone-lysine N-methyltransferase"/>
    <property type="match status" value="1"/>
</dbReference>
<evidence type="ECO:0000313" key="13">
    <source>
        <dbReference type="Proteomes" id="UP000094065"/>
    </source>
</evidence>
<evidence type="ECO:0000256" key="6">
    <source>
        <dbReference type="ARBA" id="ARBA00022691"/>
    </source>
</evidence>
<evidence type="ECO:0000256" key="9">
    <source>
        <dbReference type="SAM" id="Coils"/>
    </source>
</evidence>
<evidence type="ECO:0000256" key="1">
    <source>
        <dbReference type="ARBA" id="ARBA00004123"/>
    </source>
</evidence>
<dbReference type="Pfam" id="PF00856">
    <property type="entry name" value="SET"/>
    <property type="match status" value="1"/>
</dbReference>
<dbReference type="SMART" id="SM00317">
    <property type="entry name" value="SET"/>
    <property type="match status" value="1"/>
</dbReference>
<protein>
    <recommendedName>
        <fullName evidence="11">SET domain-containing protein</fullName>
    </recommendedName>
</protein>
<feature type="compositionally biased region" description="Polar residues" evidence="10">
    <location>
        <begin position="1225"/>
        <end position="1239"/>
    </location>
</feature>
<gene>
    <name evidence="12" type="ORF">L202_00443</name>
</gene>
<dbReference type="PANTHER" id="PTHR12977:SF4">
    <property type="entry name" value="HISTONE-LYSINE N-METHYLTRANSFERASE KMT5B"/>
    <property type="match status" value="1"/>
</dbReference>
<feature type="compositionally biased region" description="Pro residues" evidence="10">
    <location>
        <begin position="1181"/>
        <end position="1196"/>
    </location>
</feature>
<comment type="caution">
    <text evidence="12">The sequence shown here is derived from an EMBL/GenBank/DDBJ whole genome shotgun (WGS) entry which is preliminary data.</text>
</comment>
<dbReference type="SUPFAM" id="SSF82199">
    <property type="entry name" value="SET domain"/>
    <property type="match status" value="1"/>
</dbReference>
<feature type="region of interest" description="Disordered" evidence="10">
    <location>
        <begin position="420"/>
        <end position="451"/>
    </location>
</feature>
<dbReference type="Proteomes" id="UP000094065">
    <property type="component" value="Unassembled WGS sequence"/>
</dbReference>
<dbReference type="GeneID" id="30151752"/>
<evidence type="ECO:0000256" key="3">
    <source>
        <dbReference type="ARBA" id="ARBA00022454"/>
    </source>
</evidence>
<feature type="compositionally biased region" description="Basic and acidic residues" evidence="10">
    <location>
        <begin position="1256"/>
        <end position="1266"/>
    </location>
</feature>
<keyword evidence="3" id="KW-0158">Chromosome</keyword>
<feature type="compositionally biased region" description="Polar residues" evidence="10">
    <location>
        <begin position="1202"/>
        <end position="1218"/>
    </location>
</feature>